<dbReference type="WBParaSite" id="EVEC_0001306401-mRNA-1">
    <property type="protein sequence ID" value="EVEC_0001306401-mRNA-1"/>
    <property type="gene ID" value="EVEC_0001306401"/>
</dbReference>
<feature type="region of interest" description="Disordered" evidence="1">
    <location>
        <begin position="1"/>
        <end position="22"/>
    </location>
</feature>
<evidence type="ECO:0000313" key="2">
    <source>
        <dbReference type="EMBL" id="VDD97467.1"/>
    </source>
</evidence>
<dbReference type="Proteomes" id="UP000274131">
    <property type="component" value="Unassembled WGS sequence"/>
</dbReference>
<evidence type="ECO:0000313" key="3">
    <source>
        <dbReference type="Proteomes" id="UP000274131"/>
    </source>
</evidence>
<gene>
    <name evidence="2" type="ORF">EVEC_LOCUS12218</name>
</gene>
<feature type="compositionally biased region" description="Acidic residues" evidence="1">
    <location>
        <begin position="10"/>
        <end position="21"/>
    </location>
</feature>
<reference evidence="4" key="1">
    <citation type="submission" date="2017-02" db="UniProtKB">
        <authorList>
            <consortium name="WormBaseParasite"/>
        </authorList>
    </citation>
    <scope>IDENTIFICATION</scope>
</reference>
<organism evidence="4">
    <name type="scientific">Enterobius vermicularis</name>
    <name type="common">Human pinworm</name>
    <dbReference type="NCBI Taxonomy" id="51028"/>
    <lineage>
        <taxon>Eukaryota</taxon>
        <taxon>Metazoa</taxon>
        <taxon>Ecdysozoa</taxon>
        <taxon>Nematoda</taxon>
        <taxon>Chromadorea</taxon>
        <taxon>Rhabditida</taxon>
        <taxon>Spirurina</taxon>
        <taxon>Oxyuridomorpha</taxon>
        <taxon>Oxyuroidea</taxon>
        <taxon>Oxyuridae</taxon>
        <taxon>Enterobius</taxon>
    </lineage>
</organism>
<reference evidence="2 3" key="2">
    <citation type="submission" date="2018-10" db="EMBL/GenBank/DDBJ databases">
        <authorList>
            <consortium name="Pathogen Informatics"/>
        </authorList>
    </citation>
    <scope>NUCLEOTIDE SEQUENCE [LARGE SCALE GENOMIC DNA]</scope>
</reference>
<evidence type="ECO:0000313" key="4">
    <source>
        <dbReference type="WBParaSite" id="EVEC_0001306401-mRNA-1"/>
    </source>
</evidence>
<evidence type="ECO:0000256" key="1">
    <source>
        <dbReference type="SAM" id="MobiDB-lite"/>
    </source>
</evidence>
<sequence>MKINVRNKEEGEEEDDDDEEEGKFKVQLLEELHNNKEIDEDYGDVKV</sequence>
<accession>A0A0N4VPX2</accession>
<name>A0A0N4VPX2_ENTVE</name>
<dbReference type="EMBL" id="UXUI01013798">
    <property type="protein sequence ID" value="VDD97467.1"/>
    <property type="molecule type" value="Genomic_DNA"/>
</dbReference>
<protein>
    <submittedName>
        <fullName evidence="2 4">Uncharacterized protein</fullName>
    </submittedName>
</protein>
<keyword evidence="3" id="KW-1185">Reference proteome</keyword>
<dbReference type="AlphaFoldDB" id="A0A0N4VPX2"/>
<proteinExistence type="predicted"/>